<dbReference type="Proteomes" id="UP001473063">
    <property type="component" value="Unassembled WGS sequence"/>
</dbReference>
<organism evidence="9 10">
    <name type="scientific">Blautia aquisgranensis</name>
    <dbReference type="NCBI Taxonomy" id="3133153"/>
    <lineage>
        <taxon>Bacteria</taxon>
        <taxon>Bacillati</taxon>
        <taxon>Bacillota</taxon>
        <taxon>Clostridia</taxon>
        <taxon>Lachnospirales</taxon>
        <taxon>Lachnospiraceae</taxon>
        <taxon>Blautia</taxon>
    </lineage>
</organism>
<sequence length="185" mass="20164">MNAFLQPIQPLDGEILLQIQQHLRVDPLTAIMKFFTFLGNGGWFWIVCVIVLLCIPKTRTTGCAAALSLIFGFLVTNLLLKNLVARPRPFAEIEALIPLIAKPTDFSFPSGHTTASFAVALVMVRMLPKKIGVPAVAVAALVAFSRLYLGVHYPTDVLAGLLVAAIGSSLSVWFMRKKSETKLKS</sequence>
<dbReference type="PANTHER" id="PTHR14969">
    <property type="entry name" value="SPHINGOSINE-1-PHOSPHATE PHOSPHOHYDROLASE"/>
    <property type="match status" value="1"/>
</dbReference>
<feature type="domain" description="Phosphatidic acid phosphatase type 2/haloperoxidase" evidence="8">
    <location>
        <begin position="61"/>
        <end position="172"/>
    </location>
</feature>
<feature type="transmembrane region" description="Helical" evidence="7">
    <location>
        <begin position="157"/>
        <end position="175"/>
    </location>
</feature>
<protein>
    <submittedName>
        <fullName evidence="9">Phosphatase PAP2 family protein</fullName>
    </submittedName>
</protein>
<feature type="transmembrane region" description="Helical" evidence="7">
    <location>
        <begin position="34"/>
        <end position="55"/>
    </location>
</feature>
<keyword evidence="4" id="KW-0378">Hydrolase</keyword>
<evidence type="ECO:0000256" key="5">
    <source>
        <dbReference type="ARBA" id="ARBA00022989"/>
    </source>
</evidence>
<evidence type="ECO:0000256" key="4">
    <source>
        <dbReference type="ARBA" id="ARBA00022801"/>
    </source>
</evidence>
<name>A0ABV1BES0_9FIRM</name>
<feature type="transmembrane region" description="Helical" evidence="7">
    <location>
        <begin position="131"/>
        <end position="151"/>
    </location>
</feature>
<evidence type="ECO:0000256" key="3">
    <source>
        <dbReference type="ARBA" id="ARBA00022692"/>
    </source>
</evidence>
<gene>
    <name evidence="9" type="ORF">WMO28_09280</name>
</gene>
<comment type="subcellular location">
    <subcellularLocation>
        <location evidence="1">Cell membrane</location>
        <topology evidence="1">Multi-pass membrane protein</topology>
    </subcellularLocation>
</comment>
<feature type="transmembrane region" description="Helical" evidence="7">
    <location>
        <begin position="62"/>
        <end position="80"/>
    </location>
</feature>
<keyword evidence="6 7" id="KW-0472">Membrane</keyword>
<dbReference type="EMBL" id="JBBMEJ010000009">
    <property type="protein sequence ID" value="MEQ2371134.1"/>
    <property type="molecule type" value="Genomic_DNA"/>
</dbReference>
<dbReference type="Pfam" id="PF01569">
    <property type="entry name" value="PAP2"/>
    <property type="match status" value="1"/>
</dbReference>
<proteinExistence type="predicted"/>
<dbReference type="SUPFAM" id="SSF48317">
    <property type="entry name" value="Acid phosphatase/Vanadium-dependent haloperoxidase"/>
    <property type="match status" value="1"/>
</dbReference>
<dbReference type="InterPro" id="IPR036938">
    <property type="entry name" value="PAP2/HPO_sf"/>
</dbReference>
<dbReference type="CDD" id="cd03392">
    <property type="entry name" value="PAP2_like_2"/>
    <property type="match status" value="1"/>
</dbReference>
<dbReference type="InterPro" id="IPR000326">
    <property type="entry name" value="PAP2/HPO"/>
</dbReference>
<evidence type="ECO:0000256" key="1">
    <source>
        <dbReference type="ARBA" id="ARBA00004651"/>
    </source>
</evidence>
<keyword evidence="2" id="KW-1003">Cell membrane</keyword>
<keyword evidence="10" id="KW-1185">Reference proteome</keyword>
<evidence type="ECO:0000256" key="6">
    <source>
        <dbReference type="ARBA" id="ARBA00023136"/>
    </source>
</evidence>
<evidence type="ECO:0000313" key="10">
    <source>
        <dbReference type="Proteomes" id="UP001473063"/>
    </source>
</evidence>
<keyword evidence="3 7" id="KW-0812">Transmembrane</keyword>
<evidence type="ECO:0000256" key="7">
    <source>
        <dbReference type="SAM" id="Phobius"/>
    </source>
</evidence>
<reference evidence="9 10" key="1">
    <citation type="submission" date="2024-03" db="EMBL/GenBank/DDBJ databases">
        <title>Human intestinal bacterial collection.</title>
        <authorList>
            <person name="Pauvert C."/>
            <person name="Hitch T.C.A."/>
            <person name="Clavel T."/>
        </authorList>
    </citation>
    <scope>NUCLEOTIDE SEQUENCE [LARGE SCALE GENOMIC DNA]</scope>
    <source>
        <strain evidence="9 10">CLA-JM-H16</strain>
    </source>
</reference>
<accession>A0ABV1BES0</accession>
<evidence type="ECO:0000259" key="8">
    <source>
        <dbReference type="SMART" id="SM00014"/>
    </source>
</evidence>
<dbReference type="Gene3D" id="1.20.144.10">
    <property type="entry name" value="Phosphatidic acid phosphatase type 2/haloperoxidase"/>
    <property type="match status" value="2"/>
</dbReference>
<evidence type="ECO:0000256" key="2">
    <source>
        <dbReference type="ARBA" id="ARBA00022475"/>
    </source>
</evidence>
<dbReference type="PANTHER" id="PTHR14969:SF62">
    <property type="entry name" value="DECAPRENYLPHOSPHORYL-5-PHOSPHORIBOSE PHOSPHATASE RV3807C-RELATED"/>
    <property type="match status" value="1"/>
</dbReference>
<dbReference type="RefSeq" id="WP_178642514.1">
    <property type="nucleotide sequence ID" value="NZ_JBBMEJ010000009.1"/>
</dbReference>
<comment type="caution">
    <text evidence="9">The sequence shown here is derived from an EMBL/GenBank/DDBJ whole genome shotgun (WGS) entry which is preliminary data.</text>
</comment>
<dbReference type="SMART" id="SM00014">
    <property type="entry name" value="acidPPc"/>
    <property type="match status" value="1"/>
</dbReference>
<evidence type="ECO:0000313" key="9">
    <source>
        <dbReference type="EMBL" id="MEQ2371134.1"/>
    </source>
</evidence>
<keyword evidence="5 7" id="KW-1133">Transmembrane helix</keyword>